<name>A0A0E9UK07_ANGAN</name>
<organism evidence="1">
    <name type="scientific">Anguilla anguilla</name>
    <name type="common">European freshwater eel</name>
    <name type="synonym">Muraena anguilla</name>
    <dbReference type="NCBI Taxonomy" id="7936"/>
    <lineage>
        <taxon>Eukaryota</taxon>
        <taxon>Metazoa</taxon>
        <taxon>Chordata</taxon>
        <taxon>Craniata</taxon>
        <taxon>Vertebrata</taxon>
        <taxon>Euteleostomi</taxon>
        <taxon>Actinopterygii</taxon>
        <taxon>Neopterygii</taxon>
        <taxon>Teleostei</taxon>
        <taxon>Anguilliformes</taxon>
        <taxon>Anguillidae</taxon>
        <taxon>Anguilla</taxon>
    </lineage>
</organism>
<reference evidence="1" key="2">
    <citation type="journal article" date="2015" name="Fish Shellfish Immunol.">
        <title>Early steps in the European eel (Anguilla anguilla)-Vibrio vulnificus interaction in the gills: Role of the RtxA13 toxin.</title>
        <authorList>
            <person name="Callol A."/>
            <person name="Pajuelo D."/>
            <person name="Ebbesson L."/>
            <person name="Teles M."/>
            <person name="MacKenzie S."/>
            <person name="Amaro C."/>
        </authorList>
    </citation>
    <scope>NUCLEOTIDE SEQUENCE</scope>
</reference>
<dbReference type="EMBL" id="GBXM01042972">
    <property type="protein sequence ID" value="JAH65605.1"/>
    <property type="molecule type" value="Transcribed_RNA"/>
</dbReference>
<accession>A0A0E9UK07</accession>
<reference evidence="1" key="1">
    <citation type="submission" date="2014-11" db="EMBL/GenBank/DDBJ databases">
        <authorList>
            <person name="Amaro Gonzalez C."/>
        </authorList>
    </citation>
    <scope>NUCLEOTIDE SEQUENCE</scope>
</reference>
<protein>
    <submittedName>
        <fullName evidence="1">Uncharacterized protein</fullName>
    </submittedName>
</protein>
<dbReference type="AlphaFoldDB" id="A0A0E9UK07"/>
<sequence>MNIHPLIAWKIEQDYFVLTSRGA</sequence>
<proteinExistence type="predicted"/>
<evidence type="ECO:0000313" key="1">
    <source>
        <dbReference type="EMBL" id="JAH65605.1"/>
    </source>
</evidence>